<proteinExistence type="predicted"/>
<dbReference type="EMBL" id="ATBP01000019">
    <property type="protein sequence ID" value="ETR74165.1"/>
    <property type="molecule type" value="Genomic_DNA"/>
</dbReference>
<name>A0A1V1PHJ8_9BACT</name>
<reference evidence="2" key="1">
    <citation type="submission" date="2012-11" db="EMBL/GenBank/DDBJ databases">
        <authorList>
            <person name="Lucero-Rivera Y.E."/>
            <person name="Tovar-Ramirez D."/>
        </authorList>
    </citation>
    <scope>NUCLEOTIDE SEQUENCE [LARGE SCALE GENOMIC DNA]</scope>
    <source>
        <strain evidence="2">Araruama</strain>
    </source>
</reference>
<protein>
    <recommendedName>
        <fullName evidence="3">ATP-grasp domain-containing protein</fullName>
    </recommendedName>
</protein>
<evidence type="ECO:0000313" key="2">
    <source>
        <dbReference type="Proteomes" id="UP000189670"/>
    </source>
</evidence>
<dbReference type="Proteomes" id="UP000189670">
    <property type="component" value="Unassembled WGS sequence"/>
</dbReference>
<accession>A0A1V1PHJ8</accession>
<evidence type="ECO:0008006" key="3">
    <source>
        <dbReference type="Google" id="ProtNLM"/>
    </source>
</evidence>
<dbReference type="InterPro" id="IPR013815">
    <property type="entry name" value="ATP_grasp_subdomain_1"/>
</dbReference>
<organism evidence="1 2">
    <name type="scientific">Candidatus Magnetoglobus multicellularis str. Araruama</name>
    <dbReference type="NCBI Taxonomy" id="890399"/>
    <lineage>
        <taxon>Bacteria</taxon>
        <taxon>Pseudomonadati</taxon>
        <taxon>Thermodesulfobacteriota</taxon>
        <taxon>Desulfobacteria</taxon>
        <taxon>Desulfobacterales</taxon>
        <taxon>Desulfobacteraceae</taxon>
        <taxon>Candidatus Magnetoglobus</taxon>
    </lineage>
</organism>
<dbReference type="AlphaFoldDB" id="A0A1V1PHJ8"/>
<dbReference type="GO" id="GO:0005524">
    <property type="term" value="F:ATP binding"/>
    <property type="evidence" value="ECO:0007669"/>
    <property type="project" value="InterPro"/>
</dbReference>
<dbReference type="Gene3D" id="3.30.1490.20">
    <property type="entry name" value="ATP-grasp fold, A domain"/>
    <property type="match status" value="1"/>
</dbReference>
<evidence type="ECO:0000313" key="1">
    <source>
        <dbReference type="EMBL" id="ETR74165.1"/>
    </source>
</evidence>
<dbReference type="SUPFAM" id="SSF56059">
    <property type="entry name" value="Glutathione synthetase ATP-binding domain-like"/>
    <property type="match status" value="1"/>
</dbReference>
<sequence length="349" mass="41350">MNTQLKKKINQCQYFGSNMKIGILTDLFKQHLLYEKSCQTLNINYEIIDICSDKWLENIQRSLNCDGYLVRPMYDYKEQREVYMERLYTIAKLYKKPIYPSYEELMLYENKRNMSNWLIVHRFPHVKTHVFIKKLEAKEFFLHCNYPVVIKSNLGAGALGVEIVKNRHRAKKIINRIFGRLSPLFALGHPQNRKKWGFDIPVHGTAEKHVLLVQKYKKIKWEWRIIKIGNSFFGHQKLLKNQFASGSGIIGWVSPPKDLLYLVKNICDTGNFYSMAVDIFETDENQFFINELQSVFGSYLDYQMKINEIPGRYLFKDGDFVFEKGEFNQFGSCLLRVEHFMELLERKTL</sequence>
<gene>
    <name evidence="1" type="ORF">OMM_00415</name>
</gene>
<comment type="caution">
    <text evidence="1">The sequence shown here is derived from an EMBL/GenBank/DDBJ whole genome shotgun (WGS) entry which is preliminary data.</text>
</comment>